<dbReference type="Proteomes" id="UP001222027">
    <property type="component" value="Unassembled WGS sequence"/>
</dbReference>
<organism evidence="3 4">
    <name type="scientific">Ensete ventricosum</name>
    <name type="common">Abyssinian banana</name>
    <name type="synonym">Musa ensete</name>
    <dbReference type="NCBI Taxonomy" id="4639"/>
    <lineage>
        <taxon>Eukaryota</taxon>
        <taxon>Viridiplantae</taxon>
        <taxon>Streptophyta</taxon>
        <taxon>Embryophyta</taxon>
        <taxon>Tracheophyta</taxon>
        <taxon>Spermatophyta</taxon>
        <taxon>Magnoliopsida</taxon>
        <taxon>Liliopsida</taxon>
        <taxon>Zingiberales</taxon>
        <taxon>Musaceae</taxon>
        <taxon>Ensete</taxon>
    </lineage>
</organism>
<evidence type="ECO:0000313" key="3">
    <source>
        <dbReference type="EMBL" id="KAJ8464872.1"/>
    </source>
</evidence>
<keyword evidence="2" id="KW-0732">Signal</keyword>
<feature type="compositionally biased region" description="Polar residues" evidence="1">
    <location>
        <begin position="76"/>
        <end position="86"/>
    </location>
</feature>
<sequence>MASCCVERAIPLLLVFFLFLLAPVLQARLVLHLGMDAVGVSNADPLHHVLPSRSSPPSSPSRSGLGANHSVINPMLESTPSPGVGH</sequence>
<proteinExistence type="predicted"/>
<feature type="signal peptide" evidence="2">
    <location>
        <begin position="1"/>
        <end position="27"/>
    </location>
</feature>
<gene>
    <name evidence="3" type="ORF">OPV22_027424</name>
</gene>
<evidence type="ECO:0000313" key="4">
    <source>
        <dbReference type="Proteomes" id="UP001222027"/>
    </source>
</evidence>
<keyword evidence="4" id="KW-1185">Reference proteome</keyword>
<feature type="chain" id="PRO_5043911213" evidence="2">
    <location>
        <begin position="28"/>
        <end position="86"/>
    </location>
</feature>
<evidence type="ECO:0000256" key="2">
    <source>
        <dbReference type="SAM" id="SignalP"/>
    </source>
</evidence>
<feature type="compositionally biased region" description="Low complexity" evidence="1">
    <location>
        <begin position="51"/>
        <end position="63"/>
    </location>
</feature>
<name>A0AAV8PVM2_ENSVE</name>
<accession>A0AAV8PVM2</accession>
<comment type="caution">
    <text evidence="3">The sequence shown here is derived from an EMBL/GenBank/DDBJ whole genome shotgun (WGS) entry which is preliminary data.</text>
</comment>
<feature type="region of interest" description="Disordered" evidence="1">
    <location>
        <begin position="48"/>
        <end position="86"/>
    </location>
</feature>
<protein>
    <submittedName>
        <fullName evidence="3">Uncharacterized protein</fullName>
    </submittedName>
</protein>
<dbReference type="EMBL" id="JAQQAF010000008">
    <property type="protein sequence ID" value="KAJ8464872.1"/>
    <property type="molecule type" value="Genomic_DNA"/>
</dbReference>
<reference evidence="3 4" key="1">
    <citation type="submission" date="2022-12" db="EMBL/GenBank/DDBJ databases">
        <title>Chromosome-scale assembly of the Ensete ventricosum genome.</title>
        <authorList>
            <person name="Dussert Y."/>
            <person name="Stocks J."/>
            <person name="Wendawek A."/>
            <person name="Woldeyes F."/>
            <person name="Nichols R.A."/>
            <person name="Borrell J.S."/>
        </authorList>
    </citation>
    <scope>NUCLEOTIDE SEQUENCE [LARGE SCALE GENOMIC DNA]</scope>
    <source>
        <strain evidence="4">cv. Maze</strain>
        <tissue evidence="3">Seeds</tissue>
    </source>
</reference>
<evidence type="ECO:0000256" key="1">
    <source>
        <dbReference type="SAM" id="MobiDB-lite"/>
    </source>
</evidence>
<dbReference type="AlphaFoldDB" id="A0AAV8PVM2"/>